<dbReference type="AlphaFoldDB" id="A0A2R9SSX0"/>
<dbReference type="Proteomes" id="UP000003094">
    <property type="component" value="Unassembled WGS sequence"/>
</dbReference>
<name>A0A2R9SSX0_9BACL</name>
<sequence>MGYILGGWEPNRLIVGVSEEELIGVNTHLAFYTDRMAEGFVCPSRLQRNCFAKEE</sequence>
<comment type="caution">
    <text evidence="1">The sequence shown here is derived from an EMBL/GenBank/DDBJ whole genome shotgun (WGS) entry which is preliminary data.</text>
</comment>
<keyword evidence="2" id="KW-1185">Reference proteome</keyword>
<protein>
    <submittedName>
        <fullName evidence="1">Uncharacterized protein</fullName>
    </submittedName>
</protein>
<reference evidence="1 2" key="1">
    <citation type="journal article" date="2010" name="BMC Genomics">
        <title>Genome sequence of the pattern forming Paenibacillus vortex bacterium reveals potential for thriving in complex environments.</title>
        <authorList>
            <person name="Sirota-Madi A."/>
            <person name="Olender T."/>
            <person name="Helman Y."/>
            <person name="Ingham C."/>
            <person name="Brainis I."/>
            <person name="Roth D."/>
            <person name="Hagi E."/>
            <person name="Brodsky L."/>
            <person name="Leshkowitz D."/>
            <person name="Galatenko V."/>
            <person name="Nikolaev V."/>
            <person name="Mugasimangalam R.C."/>
            <person name="Bransburg-Zabary S."/>
            <person name="Gutnick D.L."/>
            <person name="Lancet D."/>
            <person name="Ben-Jacob E."/>
        </authorList>
    </citation>
    <scope>NUCLEOTIDE SEQUENCE [LARGE SCALE GENOMIC DNA]</scope>
    <source>
        <strain evidence="1 2">V453</strain>
    </source>
</reference>
<proteinExistence type="predicted"/>
<gene>
    <name evidence="1" type="ORF">PVOR_19354</name>
</gene>
<dbReference type="EMBL" id="ADHJ01000034">
    <property type="protein sequence ID" value="EFU40469.1"/>
    <property type="molecule type" value="Genomic_DNA"/>
</dbReference>
<evidence type="ECO:0000313" key="1">
    <source>
        <dbReference type="EMBL" id="EFU40469.1"/>
    </source>
</evidence>
<accession>A0A2R9SSX0</accession>
<organism evidence="1 2">
    <name type="scientific">Paenibacillus vortex V453</name>
    <dbReference type="NCBI Taxonomy" id="715225"/>
    <lineage>
        <taxon>Bacteria</taxon>
        <taxon>Bacillati</taxon>
        <taxon>Bacillota</taxon>
        <taxon>Bacilli</taxon>
        <taxon>Bacillales</taxon>
        <taxon>Paenibacillaceae</taxon>
        <taxon>Paenibacillus</taxon>
    </lineage>
</organism>
<dbReference type="KEGG" id="pvo:PVOR_19354"/>
<evidence type="ECO:0000313" key="2">
    <source>
        <dbReference type="Proteomes" id="UP000003094"/>
    </source>
</evidence>